<dbReference type="OrthoDB" id="9810967at2"/>
<dbReference type="EC" id="3.1.1.31" evidence="5 7"/>
<keyword evidence="10" id="KW-1185">Reference proteome</keyword>
<sequence length="245" mass="27361">MKLTIFATVEELLQGFAEYFVATANQVIAERGQFAVALSGGNSPKKLFELLASDAFKAQVAWEKVYFFFGDERYVPHTSPDSNYLMAKKALLDPLNIDSSHIFPVDTSVPPVQAAQRYEATIDQFFRGQPARFDLLLMGLGDNAHTASLFPHTPVLHEEAAGIREVYLEDKKVYRITMTAPLINQGRNVAFLVYGADKAAALRRVLEEARNIEEYPAQLIAPTDGDLHWFVDQAIASELKNSYNT</sequence>
<dbReference type="InterPro" id="IPR037171">
    <property type="entry name" value="NagB/RpiA_transferase-like"/>
</dbReference>
<dbReference type="EMBL" id="CP040896">
    <property type="protein sequence ID" value="QDA60787.1"/>
    <property type="molecule type" value="Genomic_DNA"/>
</dbReference>
<name>A0A5B8A108_9BACT</name>
<dbReference type="SUPFAM" id="SSF100950">
    <property type="entry name" value="NagB/RpiA/CoA transferase-like"/>
    <property type="match status" value="1"/>
</dbReference>
<dbReference type="UniPathway" id="UPA00115">
    <property type="reaction ID" value="UER00409"/>
</dbReference>
<dbReference type="InterPro" id="IPR039104">
    <property type="entry name" value="6PGL"/>
</dbReference>
<evidence type="ECO:0000256" key="5">
    <source>
        <dbReference type="ARBA" id="ARBA00013198"/>
    </source>
</evidence>
<comment type="similarity">
    <text evidence="4 7">Belongs to the glucosamine/galactosamine-6-phosphate isomerase family. 6-phosphogluconolactonase subfamily.</text>
</comment>
<evidence type="ECO:0000256" key="2">
    <source>
        <dbReference type="ARBA" id="ARBA00002681"/>
    </source>
</evidence>
<organism evidence="9 10">
    <name type="scientific">Hymenobacter jejuensis</name>
    <dbReference type="NCBI Taxonomy" id="2502781"/>
    <lineage>
        <taxon>Bacteria</taxon>
        <taxon>Pseudomonadati</taxon>
        <taxon>Bacteroidota</taxon>
        <taxon>Cytophagia</taxon>
        <taxon>Cytophagales</taxon>
        <taxon>Hymenobacteraceae</taxon>
        <taxon>Hymenobacter</taxon>
    </lineage>
</organism>
<evidence type="ECO:0000259" key="8">
    <source>
        <dbReference type="Pfam" id="PF01182"/>
    </source>
</evidence>
<dbReference type="InterPro" id="IPR005900">
    <property type="entry name" value="6-phosphogluconolactonase_DevB"/>
</dbReference>
<accession>A0A5B8A108</accession>
<dbReference type="GO" id="GO:0017057">
    <property type="term" value="F:6-phosphogluconolactonase activity"/>
    <property type="evidence" value="ECO:0007669"/>
    <property type="project" value="UniProtKB-UniRule"/>
</dbReference>
<protein>
    <recommendedName>
        <fullName evidence="6 7">6-phosphogluconolactonase</fullName>
        <shortName evidence="7">6PGL</shortName>
        <ecNumber evidence="5 7">3.1.1.31</ecNumber>
    </recommendedName>
</protein>
<dbReference type="Pfam" id="PF01182">
    <property type="entry name" value="Glucosamine_iso"/>
    <property type="match status" value="1"/>
</dbReference>
<evidence type="ECO:0000256" key="4">
    <source>
        <dbReference type="ARBA" id="ARBA00010662"/>
    </source>
</evidence>
<dbReference type="GO" id="GO:0005975">
    <property type="term" value="P:carbohydrate metabolic process"/>
    <property type="evidence" value="ECO:0007669"/>
    <property type="project" value="UniProtKB-UniRule"/>
</dbReference>
<evidence type="ECO:0000313" key="10">
    <source>
        <dbReference type="Proteomes" id="UP000305398"/>
    </source>
</evidence>
<dbReference type="CDD" id="cd01400">
    <property type="entry name" value="6PGL"/>
    <property type="match status" value="1"/>
</dbReference>
<dbReference type="GO" id="GO:0006098">
    <property type="term" value="P:pentose-phosphate shunt"/>
    <property type="evidence" value="ECO:0007669"/>
    <property type="project" value="UniProtKB-UniPathway"/>
</dbReference>
<proteinExistence type="inferred from homology"/>
<dbReference type="Proteomes" id="UP000305398">
    <property type="component" value="Chromosome"/>
</dbReference>
<keyword evidence="7 9" id="KW-0378">Hydrolase</keyword>
<comment type="catalytic activity">
    <reaction evidence="1 7">
        <text>6-phospho-D-glucono-1,5-lactone + H2O = 6-phospho-D-gluconate + H(+)</text>
        <dbReference type="Rhea" id="RHEA:12556"/>
        <dbReference type="ChEBI" id="CHEBI:15377"/>
        <dbReference type="ChEBI" id="CHEBI:15378"/>
        <dbReference type="ChEBI" id="CHEBI:57955"/>
        <dbReference type="ChEBI" id="CHEBI:58759"/>
        <dbReference type="EC" id="3.1.1.31"/>
    </reaction>
</comment>
<dbReference type="Gene3D" id="3.40.50.1360">
    <property type="match status" value="1"/>
</dbReference>
<dbReference type="KEGG" id="hyj:FHG12_12040"/>
<dbReference type="AlphaFoldDB" id="A0A5B8A108"/>
<dbReference type="PANTHER" id="PTHR11054">
    <property type="entry name" value="6-PHOSPHOGLUCONOLACTONASE"/>
    <property type="match status" value="1"/>
</dbReference>
<dbReference type="RefSeq" id="WP_139515961.1">
    <property type="nucleotide sequence ID" value="NZ_CP040896.1"/>
</dbReference>
<comment type="pathway">
    <text evidence="3 7">Carbohydrate degradation; pentose phosphate pathway; D-ribulose 5-phosphate from D-glucose 6-phosphate (oxidative stage): step 2/3.</text>
</comment>
<feature type="domain" description="Glucosamine/galactosamine-6-phosphate isomerase" evidence="8">
    <location>
        <begin position="9"/>
        <end position="229"/>
    </location>
</feature>
<reference evidence="9 10" key="1">
    <citation type="submission" date="2019-06" db="EMBL/GenBank/DDBJ databases">
        <authorList>
            <person name="Srinivasan S."/>
        </authorList>
    </citation>
    <scope>NUCLEOTIDE SEQUENCE [LARGE SCALE GENOMIC DNA]</scope>
    <source>
        <strain evidence="9 10">17J68-5</strain>
    </source>
</reference>
<evidence type="ECO:0000256" key="3">
    <source>
        <dbReference type="ARBA" id="ARBA00004961"/>
    </source>
</evidence>
<evidence type="ECO:0000313" key="9">
    <source>
        <dbReference type="EMBL" id="QDA60787.1"/>
    </source>
</evidence>
<evidence type="ECO:0000256" key="1">
    <source>
        <dbReference type="ARBA" id="ARBA00000832"/>
    </source>
</evidence>
<evidence type="ECO:0000256" key="7">
    <source>
        <dbReference type="RuleBase" id="RU365095"/>
    </source>
</evidence>
<dbReference type="PANTHER" id="PTHR11054:SF0">
    <property type="entry name" value="6-PHOSPHOGLUCONOLACTONASE"/>
    <property type="match status" value="1"/>
</dbReference>
<gene>
    <name evidence="7 9" type="primary">pgl</name>
    <name evidence="9" type="ORF">FHG12_12040</name>
</gene>
<dbReference type="NCBIfam" id="TIGR01198">
    <property type="entry name" value="pgl"/>
    <property type="match status" value="1"/>
</dbReference>
<evidence type="ECO:0000256" key="6">
    <source>
        <dbReference type="ARBA" id="ARBA00020337"/>
    </source>
</evidence>
<dbReference type="InterPro" id="IPR006148">
    <property type="entry name" value="Glc/Gal-6P_isomerase"/>
</dbReference>
<comment type="function">
    <text evidence="2 7">Hydrolysis of 6-phosphogluconolactone to 6-phosphogluconate.</text>
</comment>